<accession>W4JWS1</accession>
<dbReference type="eggNOG" id="ENOG502S4G4">
    <property type="taxonomic scope" value="Eukaryota"/>
</dbReference>
<dbReference type="InParanoid" id="W4JWS1"/>
<dbReference type="HOGENOM" id="CLU_104460_0_0_1"/>
<evidence type="ECO:0000313" key="4">
    <source>
        <dbReference type="EMBL" id="ETW78007.1"/>
    </source>
</evidence>
<dbReference type="GeneID" id="20672348"/>
<dbReference type="FunCoup" id="W4JWS1">
    <property type="interactions" value="48"/>
</dbReference>
<proteinExistence type="predicted"/>
<feature type="non-terminal residue" evidence="4">
    <location>
        <position position="1"/>
    </location>
</feature>
<dbReference type="STRING" id="747525.W4JWS1"/>
<dbReference type="EMBL" id="KI925462">
    <property type="protein sequence ID" value="ETW78007.1"/>
    <property type="molecule type" value="Genomic_DNA"/>
</dbReference>
<organism evidence="4 5">
    <name type="scientific">Heterobasidion irregulare (strain TC 32-1)</name>
    <dbReference type="NCBI Taxonomy" id="747525"/>
    <lineage>
        <taxon>Eukaryota</taxon>
        <taxon>Fungi</taxon>
        <taxon>Dikarya</taxon>
        <taxon>Basidiomycota</taxon>
        <taxon>Agaricomycotina</taxon>
        <taxon>Agaricomycetes</taxon>
        <taxon>Russulales</taxon>
        <taxon>Bondarzewiaceae</taxon>
        <taxon>Heterobasidion</taxon>
        <taxon>Heterobasidion annosum species complex</taxon>
    </lineage>
</organism>
<evidence type="ECO:0000256" key="1">
    <source>
        <dbReference type="ARBA" id="ARBA00004123"/>
    </source>
</evidence>
<evidence type="ECO:0000259" key="3">
    <source>
        <dbReference type="Pfam" id="PF13934"/>
    </source>
</evidence>
<dbReference type="AlphaFoldDB" id="W4JWS1"/>
<dbReference type="OrthoDB" id="20729at2759"/>
<dbReference type="RefSeq" id="XP_009550012.1">
    <property type="nucleotide sequence ID" value="XM_009551717.1"/>
</dbReference>
<dbReference type="InterPro" id="IPR025151">
    <property type="entry name" value="ELYS_dom"/>
</dbReference>
<reference evidence="4 5" key="1">
    <citation type="journal article" date="2012" name="New Phytol.">
        <title>Insight into trade-off between wood decay and parasitism from the genome of a fungal forest pathogen.</title>
        <authorList>
            <person name="Olson A."/>
            <person name="Aerts A."/>
            <person name="Asiegbu F."/>
            <person name="Belbahri L."/>
            <person name="Bouzid O."/>
            <person name="Broberg A."/>
            <person name="Canback B."/>
            <person name="Coutinho P.M."/>
            <person name="Cullen D."/>
            <person name="Dalman K."/>
            <person name="Deflorio G."/>
            <person name="van Diepen L.T."/>
            <person name="Dunand C."/>
            <person name="Duplessis S."/>
            <person name="Durling M."/>
            <person name="Gonthier P."/>
            <person name="Grimwood J."/>
            <person name="Fossdal C.G."/>
            <person name="Hansson D."/>
            <person name="Henrissat B."/>
            <person name="Hietala A."/>
            <person name="Himmelstrand K."/>
            <person name="Hoffmeister D."/>
            <person name="Hogberg N."/>
            <person name="James T.Y."/>
            <person name="Karlsson M."/>
            <person name="Kohler A."/>
            <person name="Kues U."/>
            <person name="Lee Y.H."/>
            <person name="Lin Y.C."/>
            <person name="Lind M."/>
            <person name="Lindquist E."/>
            <person name="Lombard V."/>
            <person name="Lucas S."/>
            <person name="Lunden K."/>
            <person name="Morin E."/>
            <person name="Murat C."/>
            <person name="Park J."/>
            <person name="Raffaello T."/>
            <person name="Rouze P."/>
            <person name="Salamov A."/>
            <person name="Schmutz J."/>
            <person name="Solheim H."/>
            <person name="Stahlberg J."/>
            <person name="Velez H."/>
            <person name="de Vries R.P."/>
            <person name="Wiebenga A."/>
            <person name="Woodward S."/>
            <person name="Yakovlev I."/>
            <person name="Garbelotto M."/>
            <person name="Martin F."/>
            <person name="Grigoriev I.V."/>
            <person name="Stenlid J."/>
        </authorList>
    </citation>
    <scope>NUCLEOTIDE SEQUENCE [LARGE SCALE GENOMIC DNA]</scope>
    <source>
        <strain evidence="4 5">TC 32-1</strain>
    </source>
</reference>
<dbReference type="Proteomes" id="UP000030671">
    <property type="component" value="Unassembled WGS sequence"/>
</dbReference>
<protein>
    <recommendedName>
        <fullName evidence="3">ELYS-like domain-containing protein</fullName>
    </recommendedName>
</protein>
<dbReference type="KEGG" id="hir:HETIRDRAFT_388089"/>
<feature type="non-terminal residue" evidence="4">
    <location>
        <position position="247"/>
    </location>
</feature>
<sequence length="247" mass="28487">MDVTPIPESEDLTQLFDLSPEGFPWNDRRVEDIKNRRADMSDLLIFDILLLSGEMRQPSALWPPTDVASLQRLLAAIEQSKYDGLKKDCLIYFLLKWHQDDRAASFKETRCIPPQFSALSDAFWHLDTGINVEYAISLLADVRLNRDYTSKILKAISFDEDSARLIVKYIRTVKPLLTEPDDLDIYVVALAQNSIMEAWHFQRTFPESNGTRTRLIRKILSWALSPTPKEEPLVHLLAFPFSLFEQS</sequence>
<dbReference type="GO" id="GO:0005634">
    <property type="term" value="C:nucleus"/>
    <property type="evidence" value="ECO:0007669"/>
    <property type="project" value="UniProtKB-SubCell"/>
</dbReference>
<gene>
    <name evidence="4" type="ORF">HETIRDRAFT_388089</name>
</gene>
<dbReference type="Pfam" id="PF13934">
    <property type="entry name" value="ELYS"/>
    <property type="match status" value="1"/>
</dbReference>
<keyword evidence="2" id="KW-0539">Nucleus</keyword>
<evidence type="ECO:0000313" key="5">
    <source>
        <dbReference type="Proteomes" id="UP000030671"/>
    </source>
</evidence>
<feature type="domain" description="ELYS-like" evidence="3">
    <location>
        <begin position="44"/>
        <end position="246"/>
    </location>
</feature>
<comment type="subcellular location">
    <subcellularLocation>
        <location evidence="1">Nucleus</location>
    </subcellularLocation>
</comment>
<keyword evidence="5" id="KW-1185">Reference proteome</keyword>
<evidence type="ECO:0000256" key="2">
    <source>
        <dbReference type="ARBA" id="ARBA00023242"/>
    </source>
</evidence>
<name>W4JWS1_HETIT</name>